<feature type="domain" description="GST C-terminal" evidence="2">
    <location>
        <begin position="88"/>
        <end position="205"/>
    </location>
</feature>
<dbReference type="InterPro" id="IPR036282">
    <property type="entry name" value="Glutathione-S-Trfase_C_sf"/>
</dbReference>
<organism evidence="3 5">
    <name type="scientific">Stutzerimonas balearica DSM 6083</name>
    <dbReference type="NCBI Taxonomy" id="1123016"/>
    <lineage>
        <taxon>Bacteria</taxon>
        <taxon>Pseudomonadati</taxon>
        <taxon>Pseudomonadota</taxon>
        <taxon>Gammaproteobacteria</taxon>
        <taxon>Pseudomonadales</taxon>
        <taxon>Pseudomonadaceae</taxon>
        <taxon>Stutzerimonas</taxon>
    </lineage>
</organism>
<dbReference type="InterPro" id="IPR036249">
    <property type="entry name" value="Thioredoxin-like_sf"/>
</dbReference>
<evidence type="ECO:0000313" key="4">
    <source>
        <dbReference type="EMBL" id="SDM81553.1"/>
    </source>
</evidence>
<dbReference type="InterPro" id="IPR010987">
    <property type="entry name" value="Glutathione-S-Trfase_C-like"/>
</dbReference>
<dbReference type="EMBL" id="FNHO01000009">
    <property type="protein sequence ID" value="SDM81553.1"/>
    <property type="molecule type" value="Genomic_DNA"/>
</dbReference>
<evidence type="ECO:0000313" key="5">
    <source>
        <dbReference type="Proteomes" id="UP000031271"/>
    </source>
</evidence>
<dbReference type="PROSITE" id="PS50404">
    <property type="entry name" value="GST_NTER"/>
    <property type="match status" value="1"/>
</dbReference>
<dbReference type="EMBL" id="CP007511">
    <property type="protein sequence ID" value="AJE16474.1"/>
    <property type="molecule type" value="Genomic_DNA"/>
</dbReference>
<dbReference type="SUPFAM" id="SSF52833">
    <property type="entry name" value="Thioredoxin-like"/>
    <property type="match status" value="1"/>
</dbReference>
<dbReference type="AlphaFoldDB" id="A0A8D3Y3D9"/>
<accession>A0A8D3Y3D9</accession>
<dbReference type="InterPro" id="IPR004045">
    <property type="entry name" value="Glutathione_S-Trfase_N"/>
</dbReference>
<evidence type="ECO:0000313" key="3">
    <source>
        <dbReference type="EMBL" id="AJE16474.1"/>
    </source>
</evidence>
<dbReference type="GO" id="GO:0005737">
    <property type="term" value="C:cytoplasm"/>
    <property type="evidence" value="ECO:0007669"/>
    <property type="project" value="TreeGrafter"/>
</dbReference>
<dbReference type="Proteomes" id="UP000031271">
    <property type="component" value="Chromosome"/>
</dbReference>
<dbReference type="SUPFAM" id="SSF47616">
    <property type="entry name" value="GST C-terminal domain-like"/>
    <property type="match status" value="1"/>
</dbReference>
<dbReference type="RefSeq" id="WP_043221688.1">
    <property type="nucleotide sequence ID" value="NZ_CP007511.1"/>
</dbReference>
<dbReference type="PANTHER" id="PTHR43968">
    <property type="match status" value="1"/>
</dbReference>
<proteinExistence type="predicted"/>
<name>A0A8D3Y3D9_9GAMM</name>
<reference evidence="5" key="1">
    <citation type="submission" date="2014-03" db="EMBL/GenBank/DDBJ databases">
        <title>Complete genome of Pseudomonas balearica DSM 6083T, a sewage water isolate from an enrichment with 2-methylnaphthalene.</title>
        <authorList>
            <person name="Salva-Serra F."/>
            <person name="Jaen-Luchoro D."/>
            <person name="Busquets A."/>
            <person name="Pena A."/>
            <person name="Gomila M."/>
            <person name="Bosch R."/>
            <person name="Nogales B."/>
            <person name="Garcia-Valdes E."/>
            <person name="Lalucat J."/>
            <person name="Bennasar A."/>
        </authorList>
    </citation>
    <scope>NUCLEOTIDE SEQUENCE [LARGE SCALE GENOMIC DNA]</scope>
    <source>
        <strain evidence="5">DSM 6083</strain>
    </source>
</reference>
<evidence type="ECO:0000259" key="2">
    <source>
        <dbReference type="PROSITE" id="PS50405"/>
    </source>
</evidence>
<protein>
    <submittedName>
        <fullName evidence="4">RNA polymerase-associated protein</fullName>
    </submittedName>
    <submittedName>
        <fullName evidence="3">Stringent starvation protein A</fullName>
    </submittedName>
</protein>
<feature type="domain" description="GST N-terminal" evidence="1">
    <location>
        <begin position="5"/>
        <end position="83"/>
    </location>
</feature>
<gene>
    <name evidence="3" type="ORF">CL52_16040</name>
    <name evidence="4" type="ORF">SAMN05660875_109138</name>
</gene>
<keyword evidence="6" id="KW-1185">Reference proteome</keyword>
<dbReference type="Gene3D" id="1.20.1050.10">
    <property type="match status" value="1"/>
</dbReference>
<dbReference type="Pfam" id="PF13417">
    <property type="entry name" value="GST_N_3"/>
    <property type="match status" value="1"/>
</dbReference>
<dbReference type="SFLD" id="SFLDS00019">
    <property type="entry name" value="Glutathione_Transferase_(cytos"/>
    <property type="match status" value="1"/>
</dbReference>
<dbReference type="Proteomes" id="UP000182276">
    <property type="component" value="Unassembled WGS sequence"/>
</dbReference>
<evidence type="ECO:0000313" key="6">
    <source>
        <dbReference type="Proteomes" id="UP000182276"/>
    </source>
</evidence>
<reference evidence="4 6" key="2">
    <citation type="submission" date="2016-10" db="EMBL/GenBank/DDBJ databases">
        <authorList>
            <person name="Varghese N."/>
            <person name="Submissions S."/>
        </authorList>
    </citation>
    <scope>NUCLEOTIDE SEQUENCE [LARGE SCALE GENOMIC DNA]</scope>
    <source>
        <strain evidence="4 6">DSM 6083</strain>
    </source>
</reference>
<dbReference type="InterPro" id="IPR050983">
    <property type="entry name" value="GST_Omega/HSP26"/>
</dbReference>
<dbReference type="SFLD" id="SFLDG00358">
    <property type="entry name" value="Main_(cytGST)"/>
    <property type="match status" value="1"/>
</dbReference>
<dbReference type="Gene3D" id="3.40.30.10">
    <property type="entry name" value="Glutaredoxin"/>
    <property type="match status" value="1"/>
</dbReference>
<evidence type="ECO:0000259" key="1">
    <source>
        <dbReference type="PROSITE" id="PS50404"/>
    </source>
</evidence>
<dbReference type="GeneID" id="77261402"/>
<reference evidence="3 5" key="3">
    <citation type="journal article" name="Genome Announc.">
        <title>Complete Genome Sequence of Pseudomonas balearica DSM 6083T.</title>
        <authorList>
            <person name="Bennasar-Figueras A."/>
            <person name="Salva-Serra F."/>
            <person name="Jaen-Luchoro D."/>
            <person name="Segui C."/>
            <person name="Aliaga F."/>
            <person name="Busquets A."/>
            <person name="Gomila M."/>
            <person name="Moore E.R."/>
            <person name="Lalucat J."/>
        </authorList>
    </citation>
    <scope>NUCLEOTIDE SEQUENCE [LARGE SCALE GENOMIC DNA]</scope>
    <source>
        <strain evidence="5">DSM 6083</strain>
        <strain evidence="3">DSM6083</strain>
    </source>
</reference>
<dbReference type="PANTHER" id="PTHR43968:SF6">
    <property type="entry name" value="GLUTATHIONE S-TRANSFERASE OMEGA"/>
    <property type="match status" value="1"/>
</dbReference>
<dbReference type="InterPro" id="IPR040079">
    <property type="entry name" value="Glutathione_S-Trfase"/>
</dbReference>
<dbReference type="InterPro" id="IPR004046">
    <property type="entry name" value="GST_C"/>
</dbReference>
<dbReference type="Pfam" id="PF00043">
    <property type="entry name" value="GST_C"/>
    <property type="match status" value="1"/>
</dbReference>
<dbReference type="KEGG" id="pbm:CL52_16040"/>
<sequence>MAAANRLICYSDPSDHYSHRVRLVLAEKGIGVEVVNVSPCDCPAQLAEINPYSSVPTFVDRDLVLYESGVILEYLEERYPHPALLPAYPVARANTRLLLHRIQKDWAALADIVLDSRTPEAERSASRKVLRESLIGVSPVFAEKPFFMSDEFSLLDCCLLPLLWRLPKLNIELPRQARPLLEYMEQGFGRPAFQVSLSEVERSMR</sequence>
<dbReference type="PROSITE" id="PS50405">
    <property type="entry name" value="GST_CTER"/>
    <property type="match status" value="1"/>
</dbReference>